<name>Q3ATT0_CHLCH</name>
<organism evidence="1">
    <name type="scientific">Chlorobium chlorochromatii (strain CaD3)</name>
    <dbReference type="NCBI Taxonomy" id="340177"/>
    <lineage>
        <taxon>Bacteria</taxon>
        <taxon>Pseudomonadati</taxon>
        <taxon>Chlorobiota</taxon>
        <taxon>Chlorobiia</taxon>
        <taxon>Chlorobiales</taxon>
        <taxon>Chlorobiaceae</taxon>
        <taxon>Chlorobium/Pelodictyon group</taxon>
        <taxon>Chlorobium</taxon>
    </lineage>
</organism>
<dbReference type="STRING" id="340177.Cag_0322"/>
<dbReference type="Gene3D" id="2.60.40.10">
    <property type="entry name" value="Immunoglobulins"/>
    <property type="match status" value="2"/>
</dbReference>
<dbReference type="Pfam" id="PF05345">
    <property type="entry name" value="He_PIG"/>
    <property type="match status" value="2"/>
</dbReference>
<accession>Q3ATT0</accession>
<protein>
    <recommendedName>
        <fullName evidence="2">Ig</fullName>
    </recommendedName>
</protein>
<sequence>MGAAWAFPSIPSLIARNITAIFVVPTATPLSSVEHVTAGATITPFKPLAVYGGTMPYIYEVTSGVLPAGMQLDLQTGMVSGTPESIGRHQTVTITVRDANNAVAATRGNLTFVVSAPPVAKAQPSVQPLAKGVAVKPFKPLEAIGGTGAHVYSVVEGQLPEGLMLDAQTGVISGVPSTTYRQSAIVVGVRDVNNVSANQTSRVTFTTQSSSLAKRVPVKRELQVIARVVKKAPVKSVQIAKVVRSTEKVVAANETPKKTSQNLEKSVVVSLVPNNLLLPQWANNVFVMEVTAADLERAKHMSASVKSVAQEVRQVAEETVQSPVRSTVVKPIRASNDVMTAADEVIASPVENEPFKPQSPVVEIHYPSADVDGTPAASDAPSQVYLSSLSSLSLADCSSASSSIAYSLN</sequence>
<dbReference type="EMBL" id="CP000108">
    <property type="protein sequence ID" value="ABB27595.1"/>
    <property type="molecule type" value="Genomic_DNA"/>
</dbReference>
<evidence type="ECO:0000313" key="1">
    <source>
        <dbReference type="EMBL" id="ABB27595.1"/>
    </source>
</evidence>
<evidence type="ECO:0008006" key="2">
    <source>
        <dbReference type="Google" id="ProtNLM"/>
    </source>
</evidence>
<dbReference type="eggNOG" id="COG4625">
    <property type="taxonomic scope" value="Bacteria"/>
</dbReference>
<proteinExistence type="predicted"/>
<dbReference type="HOGENOM" id="CLU_672115_0_0_10"/>
<gene>
    <name evidence="1" type="ordered locus">Cag_0322</name>
</gene>
<dbReference type="AlphaFoldDB" id="Q3ATT0"/>
<dbReference type="KEGG" id="cch:Cag_0322"/>
<dbReference type="InterPro" id="IPR013783">
    <property type="entry name" value="Ig-like_fold"/>
</dbReference>
<reference evidence="1" key="1">
    <citation type="submission" date="2005-08" db="EMBL/GenBank/DDBJ databases">
        <title>Complete sequence of Chlorobium chlorochromatii CaD3.</title>
        <authorList>
            <person name="Copeland A."/>
            <person name="Lucas S."/>
            <person name="Lapidus A."/>
            <person name="Barry K."/>
            <person name="Detter J.C."/>
            <person name="Glavina T."/>
            <person name="Hammon N."/>
            <person name="Israni S."/>
            <person name="Pitluck S."/>
            <person name="Bryant D."/>
            <person name="Schmutz J."/>
            <person name="Larimer F."/>
            <person name="Land M."/>
            <person name="Kyrpides N."/>
            <person name="Ivanova N."/>
            <person name="Richardson P."/>
        </authorList>
    </citation>
    <scope>NUCLEOTIDE SEQUENCE [LARGE SCALE GENOMIC DNA]</scope>
    <source>
        <strain evidence="1">CaD3</strain>
    </source>
</reference>